<sequence>MSDDQKDTQASGTDPKNEKHDEQEVADATDPSKTPTDGNKDATDQKKTSSNENKDATDPKQTPTDHKDEHIPQNIASVLQHIRDPKLIKDFSAALQSFSLGRHTSNGHSASETVQASNGEKEHAKMQYNLPPDVKDKKKKLLIGHGISFLIHVIMTYTLFLEWYNAIDPKITVVGAIILMVFVLCLLLLAFGGFVWMLHGKYKNEKAETEFFISLPLFNIACATIYQFVVQLLASQLSIKVPNLASSIAASISVATHMILHTFALFWKSPLKK</sequence>
<dbReference type="EMBL" id="BX284602">
    <property type="protein sequence ID" value="CCD61953.1"/>
    <property type="molecule type" value="Genomic_DNA"/>
</dbReference>
<dbReference type="PaxDb" id="6239-K01A2.4"/>
<keyword evidence="2" id="KW-1133">Transmembrane helix</keyword>
<dbReference type="AlphaFoldDB" id="Q7KNR1"/>
<proteinExistence type="evidence at protein level"/>
<keyword evidence="4" id="KW-1185">Reference proteome</keyword>
<feature type="transmembrane region" description="Helical" evidence="2">
    <location>
        <begin position="141"/>
        <end position="161"/>
    </location>
</feature>
<dbReference type="Bgee" id="WBGene00019279">
    <property type="expression patterns" value="Expressed in pharyngeal muscle cell (C elegans) and 3 other cell types or tissues"/>
</dbReference>
<dbReference type="WormBase" id="K01A2.4a">
    <property type="protein sequence ID" value="CE39022"/>
    <property type="gene ID" value="WBGene00019279"/>
</dbReference>
<keyword evidence="2 3" id="KW-0812">Transmembrane</keyword>
<evidence type="ECO:0007829" key="6">
    <source>
        <dbReference type="PeptideAtlas" id="Q7KNR1"/>
    </source>
</evidence>
<keyword evidence="6" id="KW-1267">Proteomics identification</keyword>
<dbReference type="UCSC" id="K01A2.4">
    <property type="organism name" value="c. elegans"/>
</dbReference>
<organism evidence="3 4">
    <name type="scientific">Caenorhabditis elegans</name>
    <dbReference type="NCBI Taxonomy" id="6239"/>
    <lineage>
        <taxon>Eukaryota</taxon>
        <taxon>Metazoa</taxon>
        <taxon>Ecdysozoa</taxon>
        <taxon>Nematoda</taxon>
        <taxon>Chromadorea</taxon>
        <taxon>Rhabditida</taxon>
        <taxon>Rhabditina</taxon>
        <taxon>Rhabditomorpha</taxon>
        <taxon>Rhabditoidea</taxon>
        <taxon>Rhabditidae</taxon>
        <taxon>Peloderinae</taxon>
        <taxon>Caenorhabditis</taxon>
    </lineage>
</organism>
<evidence type="ECO:0000313" key="3">
    <source>
        <dbReference type="EMBL" id="CCD61953.1"/>
    </source>
</evidence>
<feature type="transmembrane region" description="Helical" evidence="2">
    <location>
        <begin position="173"/>
        <end position="199"/>
    </location>
</feature>
<evidence type="ECO:0000313" key="4">
    <source>
        <dbReference type="Proteomes" id="UP000001940"/>
    </source>
</evidence>
<dbReference type="SMR" id="Q7KNR1"/>
<dbReference type="PeptideAtlas" id="Q7KNR1"/>
<dbReference type="Proteomes" id="UP000001940">
    <property type="component" value="Chromosome II"/>
</dbReference>
<dbReference type="AGR" id="WB:WBGene00019279"/>
<feature type="region of interest" description="Disordered" evidence="1">
    <location>
        <begin position="1"/>
        <end position="71"/>
    </location>
</feature>
<evidence type="ECO:0000256" key="2">
    <source>
        <dbReference type="SAM" id="Phobius"/>
    </source>
</evidence>
<dbReference type="HOGENOM" id="CLU_1020240_0_0_1"/>
<reference evidence="3 4" key="1">
    <citation type="journal article" date="1998" name="Science">
        <title>Genome sequence of the nematode C. elegans: a platform for investigating biology.</title>
        <authorList>
            <consortium name="The C. elegans sequencing consortium"/>
            <person name="Sulson J.E."/>
            <person name="Waterston R."/>
        </authorList>
    </citation>
    <scope>NUCLEOTIDE SEQUENCE [LARGE SCALE GENOMIC DNA]</scope>
    <source>
        <strain evidence="3 4">Bristol N2</strain>
    </source>
</reference>
<protein>
    <submittedName>
        <fullName evidence="3">Transmembrane protein</fullName>
    </submittedName>
</protein>
<feature type="compositionally biased region" description="Basic and acidic residues" evidence="1">
    <location>
        <begin position="38"/>
        <end position="71"/>
    </location>
</feature>
<evidence type="ECO:0000256" key="1">
    <source>
        <dbReference type="SAM" id="MobiDB-lite"/>
    </source>
</evidence>
<gene>
    <name evidence="3" type="ORF">CELE_K01A2.4</name>
    <name evidence="3 5" type="ORF">K01A2.4</name>
</gene>
<feature type="transmembrane region" description="Helical" evidence="2">
    <location>
        <begin position="211"/>
        <end position="234"/>
    </location>
</feature>
<name>Q7KNR1_CAEEL</name>
<feature type="transmembrane region" description="Helical" evidence="2">
    <location>
        <begin position="246"/>
        <end position="267"/>
    </location>
</feature>
<evidence type="ECO:0000313" key="5">
    <source>
        <dbReference type="WormBase" id="K01A2.4a"/>
    </source>
</evidence>
<dbReference type="InParanoid" id="Q7KNR1"/>
<accession>Q7KNR1</accession>
<keyword evidence="2" id="KW-0472">Membrane</keyword>
<dbReference type="ExpressionAtlas" id="Q7KNR1">
    <property type="expression patterns" value="baseline and differential"/>
</dbReference>